<dbReference type="SMART" id="SM01162">
    <property type="entry name" value="DUF1771"/>
    <property type="match status" value="1"/>
</dbReference>
<organism evidence="3 4">
    <name type="scientific">Cuscuta campestris</name>
    <dbReference type="NCBI Taxonomy" id="132261"/>
    <lineage>
        <taxon>Eukaryota</taxon>
        <taxon>Viridiplantae</taxon>
        <taxon>Streptophyta</taxon>
        <taxon>Embryophyta</taxon>
        <taxon>Tracheophyta</taxon>
        <taxon>Spermatophyta</taxon>
        <taxon>Magnoliopsida</taxon>
        <taxon>eudicotyledons</taxon>
        <taxon>Gunneridae</taxon>
        <taxon>Pentapetalae</taxon>
        <taxon>asterids</taxon>
        <taxon>lamiids</taxon>
        <taxon>Solanales</taxon>
        <taxon>Convolvulaceae</taxon>
        <taxon>Cuscuteae</taxon>
        <taxon>Cuscuta</taxon>
        <taxon>Cuscuta subgen. Grammica</taxon>
        <taxon>Cuscuta sect. Cleistogrammica</taxon>
    </lineage>
</organism>
<dbReference type="Proteomes" id="UP000595140">
    <property type="component" value="Unassembled WGS sequence"/>
</dbReference>
<dbReference type="InterPro" id="IPR041806">
    <property type="entry name" value="CID5/6/7_CUE"/>
</dbReference>
<dbReference type="PANTHER" id="PTHR46651">
    <property type="entry name" value="POLYADENYLATE-BINDING PROTEIN-INTERACTING PROTEIN 7"/>
    <property type="match status" value="1"/>
</dbReference>
<evidence type="ECO:0000313" key="3">
    <source>
        <dbReference type="EMBL" id="VFQ97761.1"/>
    </source>
</evidence>
<dbReference type="PROSITE" id="PS50828">
    <property type="entry name" value="SMR"/>
    <property type="match status" value="1"/>
</dbReference>
<dbReference type="AlphaFoldDB" id="A0A484N8R5"/>
<dbReference type="SMART" id="SM00463">
    <property type="entry name" value="SMR"/>
    <property type="match status" value="1"/>
</dbReference>
<dbReference type="SUPFAM" id="SSF160443">
    <property type="entry name" value="SMR domain-like"/>
    <property type="match status" value="1"/>
</dbReference>
<dbReference type="InterPro" id="IPR002625">
    <property type="entry name" value="Smr_dom"/>
</dbReference>
<dbReference type="InterPro" id="IPR009818">
    <property type="entry name" value="PAM2_motif"/>
</dbReference>
<reference evidence="3 4" key="1">
    <citation type="submission" date="2018-04" db="EMBL/GenBank/DDBJ databases">
        <authorList>
            <person name="Vogel A."/>
        </authorList>
    </citation>
    <scope>NUCLEOTIDE SEQUENCE [LARGE SCALE GENOMIC DNA]</scope>
</reference>
<dbReference type="Gene3D" id="3.30.1370.110">
    <property type="match status" value="1"/>
</dbReference>
<dbReference type="InterPro" id="IPR036063">
    <property type="entry name" value="Smr_dom_sf"/>
</dbReference>
<dbReference type="OrthoDB" id="3231855at2759"/>
<dbReference type="Pfam" id="PF08590">
    <property type="entry name" value="DUF1771"/>
    <property type="match status" value="1"/>
</dbReference>
<sequence>MSFLGKEIPTSDKNLTAVKKTTLNPNAAEFVPFSLASPSGNTVNKDLSNFADPSTATGKSQLDRSESSVSNNSDDEVRQYWRCRLPDDITTDFEVVRQDDDHPITNLPFSNLSLTDITNTSRLNASTGSAFMTKEEQGLLPHQINGTRFVENTTYPAASCFTEDASATSFNLLSGQHWEKQLLNNHKFLANAREAPPYDVNSRNDFITDMFNEQPYMEDLDINPVEFLASQFPGFASESLAEVYYANGCDLNLTIEMLSQLEQQFDCEMNRNSKTLPTPNLNAMDFPALSVADNENSLLDYSGDDLQQEFTPYRLSGKGSTVPFKSASSPHRGSLDFASAVKKMPSQNPSIWKPEKHGSNDERVGSSRSSHGLTSPYNGSQSRGVYGDGLQSRGGLTRAAPVWLETGETVANMYTEMREEARDHARLRNAYFEQARQAYLTGQKALAKELSAKGQLHNMKMKDAHSKAQESIFRLRNPEMSTNVRGREKIIDLHGLHVSEAIHVLKRELSLLRNAARSTDQRLQVFICVGTGHHTKGSRTPARLPTAVQRHLLEEEGLDFSEPQPGLLQVVIY</sequence>
<dbReference type="PANTHER" id="PTHR46651:SF1">
    <property type="entry name" value="SMALL MUTS RELATED FAMILY PROTEIN"/>
    <property type="match status" value="1"/>
</dbReference>
<dbReference type="InterPro" id="IPR053242">
    <property type="entry name" value="PAM2-like_domain"/>
</dbReference>
<dbReference type="InterPro" id="IPR013899">
    <property type="entry name" value="DUF1771"/>
</dbReference>
<protein>
    <recommendedName>
        <fullName evidence="2">Smr domain-containing protein</fullName>
    </recommendedName>
</protein>
<gene>
    <name evidence="3" type="ORF">CCAM_LOCUS39537</name>
</gene>
<feature type="compositionally biased region" description="Polar residues" evidence="1">
    <location>
        <begin position="44"/>
        <end position="60"/>
    </location>
</feature>
<feature type="compositionally biased region" description="Polar residues" evidence="1">
    <location>
        <begin position="366"/>
        <end position="383"/>
    </location>
</feature>
<accession>A0A484N8R5</accession>
<feature type="compositionally biased region" description="Basic and acidic residues" evidence="1">
    <location>
        <begin position="353"/>
        <end position="365"/>
    </location>
</feature>
<feature type="region of interest" description="Disordered" evidence="1">
    <location>
        <begin position="44"/>
        <end position="75"/>
    </location>
</feature>
<name>A0A484N8R5_9ASTE</name>
<evidence type="ECO:0000313" key="4">
    <source>
        <dbReference type="Proteomes" id="UP000595140"/>
    </source>
</evidence>
<feature type="region of interest" description="Disordered" evidence="1">
    <location>
        <begin position="345"/>
        <end position="392"/>
    </location>
</feature>
<evidence type="ECO:0000256" key="1">
    <source>
        <dbReference type="SAM" id="MobiDB-lite"/>
    </source>
</evidence>
<dbReference type="EMBL" id="OOIL02006555">
    <property type="protein sequence ID" value="VFQ97761.1"/>
    <property type="molecule type" value="Genomic_DNA"/>
</dbReference>
<dbReference type="Pfam" id="PF07145">
    <property type="entry name" value="PAM2"/>
    <property type="match status" value="1"/>
</dbReference>
<keyword evidence="4" id="KW-1185">Reference proteome</keyword>
<feature type="domain" description="Smr" evidence="2">
    <location>
        <begin position="491"/>
        <end position="573"/>
    </location>
</feature>
<evidence type="ECO:0000259" key="2">
    <source>
        <dbReference type="PROSITE" id="PS50828"/>
    </source>
</evidence>
<proteinExistence type="predicted"/>
<dbReference type="CDD" id="cd14371">
    <property type="entry name" value="CUE_CID7_like"/>
    <property type="match status" value="1"/>
</dbReference>